<feature type="transmembrane region" description="Helical" evidence="1">
    <location>
        <begin position="81"/>
        <end position="104"/>
    </location>
</feature>
<reference evidence="2" key="1">
    <citation type="journal article" date="2015" name="Nature">
        <title>Complex archaea that bridge the gap between prokaryotes and eukaryotes.</title>
        <authorList>
            <person name="Spang A."/>
            <person name="Saw J.H."/>
            <person name="Jorgensen S.L."/>
            <person name="Zaremba-Niedzwiedzka K."/>
            <person name="Martijn J."/>
            <person name="Lind A.E."/>
            <person name="van Eijk R."/>
            <person name="Schleper C."/>
            <person name="Guy L."/>
            <person name="Ettema T.J."/>
        </authorList>
    </citation>
    <scope>NUCLEOTIDE SEQUENCE</scope>
</reference>
<keyword evidence="1" id="KW-1133">Transmembrane helix</keyword>
<sequence>MGQQPNMSGQVYGGLSTIVKVLVFGFIILGVLLLVRIMFLFFGSLEAVPGYDLVISFTDVFVSPLNSIEPVKTPYDGIFDIAATGALLIALVIEFVLSGIQGWLTKQYARYNIRPSSPMERIPDPEILTSEDEIIKK</sequence>
<evidence type="ECO:0000313" key="2">
    <source>
        <dbReference type="EMBL" id="KKK89752.1"/>
    </source>
</evidence>
<accession>A0A0F8Z7K2</accession>
<organism evidence="2">
    <name type="scientific">marine sediment metagenome</name>
    <dbReference type="NCBI Taxonomy" id="412755"/>
    <lineage>
        <taxon>unclassified sequences</taxon>
        <taxon>metagenomes</taxon>
        <taxon>ecological metagenomes</taxon>
    </lineage>
</organism>
<comment type="caution">
    <text evidence="2">The sequence shown here is derived from an EMBL/GenBank/DDBJ whole genome shotgun (WGS) entry which is preliminary data.</text>
</comment>
<keyword evidence="1" id="KW-0472">Membrane</keyword>
<dbReference type="AlphaFoldDB" id="A0A0F8Z7K2"/>
<dbReference type="EMBL" id="LAZR01049394">
    <property type="protein sequence ID" value="KKK89752.1"/>
    <property type="molecule type" value="Genomic_DNA"/>
</dbReference>
<protein>
    <recommendedName>
        <fullName evidence="3">YggT family protein</fullName>
    </recommendedName>
</protein>
<evidence type="ECO:0000256" key="1">
    <source>
        <dbReference type="SAM" id="Phobius"/>
    </source>
</evidence>
<proteinExistence type="predicted"/>
<keyword evidence="1" id="KW-0812">Transmembrane</keyword>
<gene>
    <name evidence="2" type="ORF">LCGC14_2729950</name>
</gene>
<name>A0A0F8Z7K2_9ZZZZ</name>
<evidence type="ECO:0008006" key="3">
    <source>
        <dbReference type="Google" id="ProtNLM"/>
    </source>
</evidence>
<feature type="transmembrane region" description="Helical" evidence="1">
    <location>
        <begin position="21"/>
        <end position="42"/>
    </location>
</feature>